<keyword evidence="11" id="KW-1185">Reference proteome</keyword>
<dbReference type="Gene3D" id="3.40.50.300">
    <property type="entry name" value="P-loop containing nucleotide triphosphate hydrolases"/>
    <property type="match status" value="1"/>
</dbReference>
<evidence type="ECO:0000256" key="6">
    <source>
        <dbReference type="ARBA" id="ARBA00022840"/>
    </source>
</evidence>
<dbReference type="InterPro" id="IPR027417">
    <property type="entry name" value="P-loop_NTPase"/>
</dbReference>
<dbReference type="eggNOG" id="COG1126">
    <property type="taxonomic scope" value="Bacteria"/>
</dbReference>
<dbReference type="InterPro" id="IPR003593">
    <property type="entry name" value="AAA+_ATPase"/>
</dbReference>
<dbReference type="PROSITE" id="PS50893">
    <property type="entry name" value="ABC_TRANSPORTER_2"/>
    <property type="match status" value="1"/>
</dbReference>
<keyword evidence="8" id="KW-0472">Membrane</keyword>
<evidence type="ECO:0000313" key="10">
    <source>
        <dbReference type="EMBL" id="ACR80362.1"/>
    </source>
</evidence>
<evidence type="ECO:0000256" key="8">
    <source>
        <dbReference type="ARBA" id="ARBA00023136"/>
    </source>
</evidence>
<dbReference type="OrthoDB" id="9802264at2"/>
<keyword evidence="3" id="KW-0813">Transport</keyword>
<dbReference type="SUPFAM" id="SSF52540">
    <property type="entry name" value="P-loop containing nucleoside triphosphate hydrolases"/>
    <property type="match status" value="1"/>
</dbReference>
<dbReference type="InterPro" id="IPR003439">
    <property type="entry name" value="ABC_transporter-like_ATP-bd"/>
</dbReference>
<protein>
    <submittedName>
        <fullName evidence="10">ABC transporter related</fullName>
    </submittedName>
</protein>
<sequence length="246" mass="27012">MNSLVLSVKNISQFFGSFQVLKNVSIDIHQGDVVAILGKSGAGKTTLLRTMNLLIEPESGDIFFRGQKVSRKKKVIRYVRSRIGFVFQNFNLISHLTALDNVALGLVKVKGMKWSEAREIAARKLSDVHLSDKLGSYPSQLSGGQKQRVGIARALAMEPDLILFDEPTSALDPSLVGEVMGVIKELSTRGITMVVVTHEIAFAKGIANRIVFMEDGQIVIDTSPKEFFDSSSEKIREFLDGILCGV</sequence>
<comment type="subcellular location">
    <subcellularLocation>
        <location evidence="1">Cell membrane</location>
        <topology evidence="1">Peripheral membrane protein</topology>
    </subcellularLocation>
</comment>
<evidence type="ECO:0000259" key="9">
    <source>
        <dbReference type="PROSITE" id="PS50893"/>
    </source>
</evidence>
<feature type="domain" description="ABC transporter" evidence="9">
    <location>
        <begin position="6"/>
        <end position="240"/>
    </location>
</feature>
<dbReference type="STRING" id="521045.Kole_1673"/>
<proteinExistence type="inferred from homology"/>
<evidence type="ECO:0000256" key="7">
    <source>
        <dbReference type="ARBA" id="ARBA00022970"/>
    </source>
</evidence>
<reference evidence="10 11" key="1">
    <citation type="submission" date="2009-06" db="EMBL/GenBank/DDBJ databases">
        <title>Complete sequence of Thermotogales bacterium TBF 19.5.1.</title>
        <authorList>
            <consortium name="US DOE Joint Genome Institute"/>
            <person name="Lucas S."/>
            <person name="Copeland A."/>
            <person name="Lapidus A."/>
            <person name="Glavina del Rio T."/>
            <person name="Tice H."/>
            <person name="Bruce D."/>
            <person name="Goodwin L."/>
            <person name="Pitluck S."/>
            <person name="Chertkov O."/>
            <person name="Brettin T."/>
            <person name="Detter J.C."/>
            <person name="Han C."/>
            <person name="Schmutz J."/>
            <person name="Larimer F."/>
            <person name="Land M."/>
            <person name="Hauser L."/>
            <person name="Kyrpides N."/>
            <person name="Ovchinnikova G."/>
            <person name="Noll K."/>
        </authorList>
    </citation>
    <scope>NUCLEOTIDE SEQUENCE [LARGE SCALE GENOMIC DNA]</scope>
    <source>
        <strain evidence="11">ATCC BAA-1733 / DSM 21960 / TBF 19.5.1</strain>
    </source>
</reference>
<evidence type="ECO:0000256" key="1">
    <source>
        <dbReference type="ARBA" id="ARBA00004202"/>
    </source>
</evidence>
<dbReference type="KEGG" id="kol:Kole_1673"/>
<dbReference type="RefSeq" id="WP_015869006.1">
    <property type="nucleotide sequence ID" value="NC_012785.1"/>
</dbReference>
<keyword evidence="4" id="KW-1003">Cell membrane</keyword>
<comment type="similarity">
    <text evidence="2">Belongs to the ABC transporter superfamily.</text>
</comment>
<evidence type="ECO:0000256" key="2">
    <source>
        <dbReference type="ARBA" id="ARBA00005417"/>
    </source>
</evidence>
<dbReference type="GO" id="GO:0016887">
    <property type="term" value="F:ATP hydrolysis activity"/>
    <property type="evidence" value="ECO:0007669"/>
    <property type="project" value="InterPro"/>
</dbReference>
<dbReference type="GO" id="GO:0015424">
    <property type="term" value="F:ABC-type amino acid transporter activity"/>
    <property type="evidence" value="ECO:0007669"/>
    <property type="project" value="InterPro"/>
</dbReference>
<dbReference type="Pfam" id="PF00005">
    <property type="entry name" value="ABC_tran"/>
    <property type="match status" value="1"/>
</dbReference>
<dbReference type="Proteomes" id="UP000002382">
    <property type="component" value="Chromosome"/>
</dbReference>
<dbReference type="HOGENOM" id="CLU_000604_1_22_0"/>
<keyword evidence="6" id="KW-0067">ATP-binding</keyword>
<evidence type="ECO:0000256" key="3">
    <source>
        <dbReference type="ARBA" id="ARBA00022448"/>
    </source>
</evidence>
<reference evidence="10 11" key="2">
    <citation type="journal article" date="2011" name="J. Bacteriol.">
        <title>Genome Sequence of Kosmotoga olearia Strain TBF 19.5.1, a Thermophilic Bacterium with a Wide Growth Temperature Range, Isolated from the Troll B Oil Platform in the North Sea.</title>
        <authorList>
            <person name="Swithers K.S."/>
            <person name="Dipippo J.L."/>
            <person name="Bruce D.C."/>
            <person name="Detter C."/>
            <person name="Tapia R."/>
            <person name="Han S."/>
            <person name="Goodwin L.A."/>
            <person name="Han J."/>
            <person name="Woyke T."/>
            <person name="Pitluck S."/>
            <person name="Pennacchio L."/>
            <person name="Nolan M."/>
            <person name="Mikhailova N."/>
            <person name="Land M.L."/>
            <person name="Nesbo C.L."/>
            <person name="Gogarten J.P."/>
            <person name="Noll K.M."/>
        </authorList>
    </citation>
    <scope>NUCLEOTIDE SEQUENCE [LARGE SCALE GENOMIC DNA]</scope>
    <source>
        <strain evidence="11">ATCC BAA-1733 / DSM 21960 / TBF 19.5.1</strain>
    </source>
</reference>
<dbReference type="GO" id="GO:0005886">
    <property type="term" value="C:plasma membrane"/>
    <property type="evidence" value="ECO:0007669"/>
    <property type="project" value="UniProtKB-SubCell"/>
</dbReference>
<dbReference type="GO" id="GO:0005524">
    <property type="term" value="F:ATP binding"/>
    <property type="evidence" value="ECO:0007669"/>
    <property type="project" value="UniProtKB-KW"/>
</dbReference>
<dbReference type="EMBL" id="CP001634">
    <property type="protein sequence ID" value="ACR80362.1"/>
    <property type="molecule type" value="Genomic_DNA"/>
</dbReference>
<dbReference type="PANTHER" id="PTHR43166:SF9">
    <property type="entry name" value="GLUTAMATE_ASPARTATE IMPORT ATP-BINDING PROTEIN GLTL"/>
    <property type="match status" value="1"/>
</dbReference>
<keyword evidence="7" id="KW-0029">Amino-acid transport</keyword>
<dbReference type="InterPro" id="IPR050086">
    <property type="entry name" value="MetN_ABC_transporter-like"/>
</dbReference>
<name>C5CFF3_KOSOT</name>
<dbReference type="InterPro" id="IPR017871">
    <property type="entry name" value="ABC_transporter-like_CS"/>
</dbReference>
<evidence type="ECO:0000313" key="11">
    <source>
        <dbReference type="Proteomes" id="UP000002382"/>
    </source>
</evidence>
<dbReference type="AlphaFoldDB" id="C5CFF3"/>
<dbReference type="PROSITE" id="PS00211">
    <property type="entry name" value="ABC_TRANSPORTER_1"/>
    <property type="match status" value="1"/>
</dbReference>
<organism evidence="10 11">
    <name type="scientific">Kosmotoga olearia (strain ATCC BAA-1733 / DSM 21960 / TBF 19.5.1)</name>
    <dbReference type="NCBI Taxonomy" id="521045"/>
    <lineage>
        <taxon>Bacteria</taxon>
        <taxon>Thermotogati</taxon>
        <taxon>Thermotogota</taxon>
        <taxon>Thermotogae</taxon>
        <taxon>Kosmotogales</taxon>
        <taxon>Kosmotogaceae</taxon>
        <taxon>Kosmotoga</taxon>
    </lineage>
</organism>
<dbReference type="PANTHER" id="PTHR43166">
    <property type="entry name" value="AMINO ACID IMPORT ATP-BINDING PROTEIN"/>
    <property type="match status" value="1"/>
</dbReference>
<dbReference type="PIRSF" id="PIRSF039085">
    <property type="entry name" value="ABC_ATPase_HisP"/>
    <property type="match status" value="1"/>
</dbReference>
<keyword evidence="5" id="KW-0547">Nucleotide-binding</keyword>
<accession>C5CFF3</accession>
<dbReference type="SMART" id="SM00382">
    <property type="entry name" value="AAA"/>
    <property type="match status" value="1"/>
</dbReference>
<evidence type="ECO:0000256" key="5">
    <source>
        <dbReference type="ARBA" id="ARBA00022741"/>
    </source>
</evidence>
<dbReference type="InterPro" id="IPR030679">
    <property type="entry name" value="ABC_ATPase_HisP-typ"/>
</dbReference>
<evidence type="ECO:0000256" key="4">
    <source>
        <dbReference type="ARBA" id="ARBA00022475"/>
    </source>
</evidence>
<gene>
    <name evidence="10" type="ordered locus">Kole_1673</name>
</gene>